<sequence>MLKYKKPAFWVVITAVIILVMCIALIINTLMNRTNLIGSNYRVEKVLYDTSLSHTTEKEPDFCITADYRLYTKAALDKAWEYVGKLETYPLTVEELEDYCSYNRGWASKYNVRQIADAYILRIPGDGSQDFYLAIQTGSGDTLLGYGWEDISERGQGASDDTSLQWLFLLVPTLPEHGADADFLDRSLAASVGESVTCFSFYENESAPGYMISGFITDGSTEKSDMGFAVFQFKDRRYKLKDYHLYINAAISKVPQIDSTIHDRIYIADTPAICNASGEATGGISFDVILSNNERLTSITRVVDGNQEITNTVGTNPSMTVFRRSTKDPERKIHYQFS</sequence>
<name>A0A0P9AE54_9CLOT</name>
<dbReference type="STRING" id="36849.OXPF_29840"/>
<comment type="caution">
    <text evidence="2">The sequence shown here is derived from an EMBL/GenBank/DDBJ whole genome shotgun (WGS) entry which is preliminary data.</text>
</comment>
<dbReference type="OrthoDB" id="9804799at2"/>
<keyword evidence="1" id="KW-0812">Transmembrane</keyword>
<keyword evidence="3" id="KW-1185">Reference proteome</keyword>
<accession>A0A0P9AE54</accession>
<evidence type="ECO:0000313" key="2">
    <source>
        <dbReference type="EMBL" id="KPU43543.1"/>
    </source>
</evidence>
<dbReference type="Proteomes" id="UP000050326">
    <property type="component" value="Unassembled WGS sequence"/>
</dbReference>
<keyword evidence="1" id="KW-0472">Membrane</keyword>
<keyword evidence="1" id="KW-1133">Transmembrane helix</keyword>
<dbReference type="EMBL" id="LKET01000039">
    <property type="protein sequence ID" value="KPU43543.1"/>
    <property type="molecule type" value="Genomic_DNA"/>
</dbReference>
<evidence type="ECO:0000313" key="3">
    <source>
        <dbReference type="Proteomes" id="UP000050326"/>
    </source>
</evidence>
<proteinExistence type="predicted"/>
<dbReference type="AlphaFoldDB" id="A0A0P9AE54"/>
<protein>
    <submittedName>
        <fullName evidence="2">Uncharacterized protein</fullName>
    </submittedName>
</protein>
<dbReference type="RefSeq" id="WP_054875979.1">
    <property type="nucleotide sequence ID" value="NZ_LKET01000039.1"/>
</dbReference>
<evidence type="ECO:0000256" key="1">
    <source>
        <dbReference type="SAM" id="Phobius"/>
    </source>
</evidence>
<feature type="transmembrane region" description="Helical" evidence="1">
    <location>
        <begin position="7"/>
        <end position="27"/>
    </location>
</feature>
<organism evidence="2 3">
    <name type="scientific">Oxobacter pfennigii</name>
    <dbReference type="NCBI Taxonomy" id="36849"/>
    <lineage>
        <taxon>Bacteria</taxon>
        <taxon>Bacillati</taxon>
        <taxon>Bacillota</taxon>
        <taxon>Clostridia</taxon>
        <taxon>Eubacteriales</taxon>
        <taxon>Clostridiaceae</taxon>
        <taxon>Oxobacter</taxon>
    </lineage>
</organism>
<reference evidence="2 3" key="1">
    <citation type="submission" date="2015-09" db="EMBL/GenBank/DDBJ databases">
        <title>Genome sequence of Oxobacter pfennigii DSM 3222.</title>
        <authorList>
            <person name="Poehlein A."/>
            <person name="Bengelsdorf F.R."/>
            <person name="Schiel-Bengelsdorf B."/>
            <person name="Duerre P."/>
            <person name="Daniel R."/>
        </authorList>
    </citation>
    <scope>NUCLEOTIDE SEQUENCE [LARGE SCALE GENOMIC DNA]</scope>
    <source>
        <strain evidence="2 3">DSM 3222</strain>
    </source>
</reference>
<gene>
    <name evidence="2" type="ORF">OXPF_29840</name>
</gene>